<keyword evidence="4" id="KW-0378">Hydrolase</keyword>
<dbReference type="SUPFAM" id="SSF55486">
    <property type="entry name" value="Metalloproteases ('zincins'), catalytic domain"/>
    <property type="match status" value="1"/>
</dbReference>
<sequence length="166" mass="19210">MTSRNTLQIFYKDEEIFEPIRGSLKRVYKLDTIKRGILRPIKSAYNVKRGQYDATHLLSYLIRNKRGDIALWVVDEDIYCEGMNFVFGLASFGEGAILSRFRLNSIELIEKEAVHEIGHVLGLNHCPNRCVMHFSNSLLEAMEKSSELCESCKRRIKNLRDNVPML</sequence>
<evidence type="ECO:0000256" key="1">
    <source>
        <dbReference type="ARBA" id="ARBA00001947"/>
    </source>
</evidence>
<dbReference type="PIRSF" id="PIRSF005785">
    <property type="entry name" value="Zn-prot_arch"/>
    <property type="match status" value="1"/>
</dbReference>
<dbReference type="PANTHER" id="PTHR15910">
    <property type="entry name" value="ARCHAEMETZINCIN"/>
    <property type="match status" value="1"/>
</dbReference>
<keyword evidence="3" id="KW-0479">Metal-binding</keyword>
<gene>
    <name evidence="7" type="ORF">EF807_08265</name>
</gene>
<dbReference type="GO" id="GO:0006508">
    <property type="term" value="P:proteolysis"/>
    <property type="evidence" value="ECO:0007669"/>
    <property type="project" value="UniProtKB-KW"/>
</dbReference>
<dbReference type="GO" id="GO:0008237">
    <property type="term" value="F:metallopeptidase activity"/>
    <property type="evidence" value="ECO:0007669"/>
    <property type="project" value="UniProtKB-KW"/>
</dbReference>
<dbReference type="PANTHER" id="PTHR15910:SF1">
    <property type="entry name" value="ARCHAEMETZINCIN-2"/>
    <property type="match status" value="1"/>
</dbReference>
<organism evidence="7 8">
    <name type="scientific">Candidatus Methanolliviera hydrocarbonicum</name>
    <dbReference type="NCBI Taxonomy" id="2491085"/>
    <lineage>
        <taxon>Archaea</taxon>
        <taxon>Methanobacteriati</taxon>
        <taxon>Methanobacteriota</taxon>
        <taxon>Candidatus Methanoliparia</taxon>
        <taxon>Candidatus Methanoliparales</taxon>
        <taxon>Candidatus Methanollivieraceae</taxon>
        <taxon>Candidatus Methanolliviera</taxon>
    </lineage>
</organism>
<name>A0A520KUL7_9EURY</name>
<dbReference type="Proteomes" id="UP000320766">
    <property type="component" value="Unassembled WGS sequence"/>
</dbReference>
<dbReference type="CDD" id="cd11375">
    <property type="entry name" value="Peptidase_M54"/>
    <property type="match status" value="1"/>
</dbReference>
<dbReference type="InterPro" id="IPR012091">
    <property type="entry name" value="Pept_M54_archaemetzncn_arc/bac"/>
</dbReference>
<dbReference type="InterPro" id="IPR024079">
    <property type="entry name" value="MetalloPept_cat_dom_sf"/>
</dbReference>
<evidence type="ECO:0000256" key="6">
    <source>
        <dbReference type="ARBA" id="ARBA00023049"/>
    </source>
</evidence>
<dbReference type="Gene3D" id="3.40.390.10">
    <property type="entry name" value="Collagenase (Catalytic Domain)"/>
    <property type="match status" value="1"/>
</dbReference>
<keyword evidence="6" id="KW-0482">Metalloprotease</keyword>
<dbReference type="GO" id="GO:0008270">
    <property type="term" value="F:zinc ion binding"/>
    <property type="evidence" value="ECO:0007669"/>
    <property type="project" value="InterPro"/>
</dbReference>
<keyword evidence="2" id="KW-0645">Protease</keyword>
<reference evidence="7 8" key="1">
    <citation type="journal article" date="2019" name="Nat. Microbiol.">
        <title>Wide diversity of methane and short-chain alkane metabolisms in uncultured archaea.</title>
        <authorList>
            <person name="Borrel G."/>
            <person name="Adam P.S."/>
            <person name="McKay L.J."/>
            <person name="Chen L.X."/>
            <person name="Sierra-Garcia I.N."/>
            <person name="Sieber C.M."/>
            <person name="Letourneur Q."/>
            <person name="Ghozlane A."/>
            <person name="Andersen G.L."/>
            <person name="Li W.J."/>
            <person name="Hallam S.J."/>
            <person name="Muyzer G."/>
            <person name="de Oliveira V.M."/>
            <person name="Inskeep W.P."/>
            <person name="Banfield J.F."/>
            <person name="Gribaldo S."/>
        </authorList>
    </citation>
    <scope>NUCLEOTIDE SEQUENCE [LARGE SCALE GENOMIC DNA]</scope>
    <source>
        <strain evidence="7">NM1b</strain>
    </source>
</reference>
<dbReference type="InterPro" id="IPR012962">
    <property type="entry name" value="Pept_M54_archaemetzincn"/>
</dbReference>
<dbReference type="Pfam" id="PF07998">
    <property type="entry name" value="Peptidase_M54"/>
    <property type="match status" value="1"/>
</dbReference>
<protein>
    <submittedName>
        <fullName evidence="7">Peptidase</fullName>
    </submittedName>
</protein>
<evidence type="ECO:0000313" key="7">
    <source>
        <dbReference type="EMBL" id="RZN66658.1"/>
    </source>
</evidence>
<evidence type="ECO:0000256" key="3">
    <source>
        <dbReference type="ARBA" id="ARBA00022723"/>
    </source>
</evidence>
<dbReference type="AlphaFoldDB" id="A0A520KUL7"/>
<proteinExistence type="predicted"/>
<keyword evidence="5" id="KW-0862">Zinc</keyword>
<evidence type="ECO:0000256" key="2">
    <source>
        <dbReference type="ARBA" id="ARBA00022670"/>
    </source>
</evidence>
<evidence type="ECO:0000256" key="4">
    <source>
        <dbReference type="ARBA" id="ARBA00022801"/>
    </source>
</evidence>
<evidence type="ECO:0000256" key="5">
    <source>
        <dbReference type="ARBA" id="ARBA00022833"/>
    </source>
</evidence>
<comment type="caution">
    <text evidence="7">The sequence shown here is derived from an EMBL/GenBank/DDBJ whole genome shotgun (WGS) entry which is preliminary data.</text>
</comment>
<accession>A0A520KUL7</accession>
<dbReference type="EMBL" id="RXIL01000154">
    <property type="protein sequence ID" value="RZN66658.1"/>
    <property type="molecule type" value="Genomic_DNA"/>
</dbReference>
<evidence type="ECO:0000313" key="8">
    <source>
        <dbReference type="Proteomes" id="UP000320766"/>
    </source>
</evidence>
<comment type="cofactor">
    <cofactor evidence="1">
        <name>Zn(2+)</name>
        <dbReference type="ChEBI" id="CHEBI:29105"/>
    </cofactor>
</comment>